<accession>A0ABU6XTF7</accession>
<reference evidence="2 3" key="1">
    <citation type="journal article" date="2023" name="Plants (Basel)">
        <title>Bridging the Gap: Combining Genomics and Transcriptomics Approaches to Understand Stylosanthes scabra, an Orphan Legume from the Brazilian Caatinga.</title>
        <authorList>
            <person name="Ferreira-Neto J.R.C."/>
            <person name="da Silva M.D."/>
            <person name="Binneck E."/>
            <person name="de Melo N.F."/>
            <person name="da Silva R.H."/>
            <person name="de Melo A.L.T.M."/>
            <person name="Pandolfi V."/>
            <person name="Bustamante F.O."/>
            <person name="Brasileiro-Vidal A.C."/>
            <person name="Benko-Iseppon A.M."/>
        </authorList>
    </citation>
    <scope>NUCLEOTIDE SEQUENCE [LARGE SCALE GENOMIC DNA]</scope>
    <source>
        <tissue evidence="2">Leaves</tissue>
    </source>
</reference>
<evidence type="ECO:0000256" key="1">
    <source>
        <dbReference type="SAM" id="MobiDB-lite"/>
    </source>
</evidence>
<protein>
    <submittedName>
        <fullName evidence="2">Uncharacterized protein</fullName>
    </submittedName>
</protein>
<evidence type="ECO:0000313" key="2">
    <source>
        <dbReference type="EMBL" id="MED6200300.1"/>
    </source>
</evidence>
<feature type="non-terminal residue" evidence="2">
    <location>
        <position position="1"/>
    </location>
</feature>
<feature type="region of interest" description="Disordered" evidence="1">
    <location>
        <begin position="1"/>
        <end position="30"/>
    </location>
</feature>
<feature type="compositionally biased region" description="Basic residues" evidence="1">
    <location>
        <begin position="1"/>
        <end position="18"/>
    </location>
</feature>
<proteinExistence type="predicted"/>
<evidence type="ECO:0000313" key="3">
    <source>
        <dbReference type="Proteomes" id="UP001341840"/>
    </source>
</evidence>
<dbReference type="EMBL" id="JASCZI010212782">
    <property type="protein sequence ID" value="MED6200300.1"/>
    <property type="molecule type" value="Genomic_DNA"/>
</dbReference>
<organism evidence="2 3">
    <name type="scientific">Stylosanthes scabra</name>
    <dbReference type="NCBI Taxonomy" id="79078"/>
    <lineage>
        <taxon>Eukaryota</taxon>
        <taxon>Viridiplantae</taxon>
        <taxon>Streptophyta</taxon>
        <taxon>Embryophyta</taxon>
        <taxon>Tracheophyta</taxon>
        <taxon>Spermatophyta</taxon>
        <taxon>Magnoliopsida</taxon>
        <taxon>eudicotyledons</taxon>
        <taxon>Gunneridae</taxon>
        <taxon>Pentapetalae</taxon>
        <taxon>rosids</taxon>
        <taxon>fabids</taxon>
        <taxon>Fabales</taxon>
        <taxon>Fabaceae</taxon>
        <taxon>Papilionoideae</taxon>
        <taxon>50 kb inversion clade</taxon>
        <taxon>dalbergioids sensu lato</taxon>
        <taxon>Dalbergieae</taxon>
        <taxon>Pterocarpus clade</taxon>
        <taxon>Stylosanthes</taxon>
    </lineage>
</organism>
<sequence length="64" mass="7050">QPRRRGRCNRSSGNHRRDKNGSAEALTAAQHGHPSSFTAMAAAMASTSFVAFFQDIHPYLSLYL</sequence>
<gene>
    <name evidence="2" type="ORF">PIB30_083720</name>
</gene>
<keyword evidence="3" id="KW-1185">Reference proteome</keyword>
<dbReference type="Proteomes" id="UP001341840">
    <property type="component" value="Unassembled WGS sequence"/>
</dbReference>
<name>A0ABU6XTF7_9FABA</name>
<comment type="caution">
    <text evidence="2">The sequence shown here is derived from an EMBL/GenBank/DDBJ whole genome shotgun (WGS) entry which is preliminary data.</text>
</comment>